<evidence type="ECO:0000313" key="1">
    <source>
        <dbReference type="EMBL" id="OGF24302.1"/>
    </source>
</evidence>
<dbReference type="EMBL" id="MFFW01000028">
    <property type="protein sequence ID" value="OGF24302.1"/>
    <property type="molecule type" value="Genomic_DNA"/>
</dbReference>
<organism evidence="1 2">
    <name type="scientific">Candidatus Falkowbacteria bacterium RIFCSPLOWO2_02_FULL_45_21</name>
    <dbReference type="NCBI Taxonomy" id="1797989"/>
    <lineage>
        <taxon>Bacteria</taxon>
        <taxon>Candidatus Falkowiibacteriota</taxon>
    </lineage>
</organism>
<dbReference type="Proteomes" id="UP000178783">
    <property type="component" value="Unassembled WGS sequence"/>
</dbReference>
<sequence>MMLIALIHQAAALGGALAQVMADTRPAGLLVIFPIWRQPILANYQLILAPVQTAMVIYIIPTL</sequence>
<comment type="caution">
    <text evidence="1">The sequence shown here is derived from an EMBL/GenBank/DDBJ whole genome shotgun (WGS) entry which is preliminary data.</text>
</comment>
<protein>
    <submittedName>
        <fullName evidence="1">Uncharacterized protein</fullName>
    </submittedName>
</protein>
<gene>
    <name evidence="1" type="ORF">A3H66_02100</name>
</gene>
<proteinExistence type="predicted"/>
<accession>A0A1F5SCK8</accession>
<name>A0A1F5SCK8_9BACT</name>
<reference evidence="1 2" key="1">
    <citation type="journal article" date="2016" name="Nat. Commun.">
        <title>Thousands of microbial genomes shed light on interconnected biogeochemical processes in an aquifer system.</title>
        <authorList>
            <person name="Anantharaman K."/>
            <person name="Brown C.T."/>
            <person name="Hug L.A."/>
            <person name="Sharon I."/>
            <person name="Castelle C.J."/>
            <person name="Probst A.J."/>
            <person name="Thomas B.C."/>
            <person name="Singh A."/>
            <person name="Wilkins M.J."/>
            <person name="Karaoz U."/>
            <person name="Brodie E.L."/>
            <person name="Williams K.H."/>
            <person name="Hubbard S.S."/>
            <person name="Banfield J.F."/>
        </authorList>
    </citation>
    <scope>NUCLEOTIDE SEQUENCE [LARGE SCALE GENOMIC DNA]</scope>
</reference>
<evidence type="ECO:0000313" key="2">
    <source>
        <dbReference type="Proteomes" id="UP000178783"/>
    </source>
</evidence>
<dbReference type="AlphaFoldDB" id="A0A1F5SCK8"/>